<dbReference type="SUPFAM" id="SSF53850">
    <property type="entry name" value="Periplasmic binding protein-like II"/>
    <property type="match status" value="1"/>
</dbReference>
<dbReference type="InterPro" id="IPR006311">
    <property type="entry name" value="TAT_signal"/>
</dbReference>
<evidence type="ECO:0000313" key="4">
    <source>
        <dbReference type="Proteomes" id="UP001597187"/>
    </source>
</evidence>
<dbReference type="RefSeq" id="WP_250873726.1">
    <property type="nucleotide sequence ID" value="NZ_JALXFV010000005.1"/>
</dbReference>
<dbReference type="PROSITE" id="PS51318">
    <property type="entry name" value="TAT"/>
    <property type="match status" value="1"/>
</dbReference>
<feature type="region of interest" description="Disordered" evidence="1">
    <location>
        <begin position="36"/>
        <end position="63"/>
    </location>
</feature>
<accession>A0ABD6AVH3</accession>
<dbReference type="Pfam" id="PF12849">
    <property type="entry name" value="PBP_like_2"/>
    <property type="match status" value="1"/>
</dbReference>
<gene>
    <name evidence="3" type="ORF">ACFSBT_10760</name>
</gene>
<dbReference type="Gene3D" id="3.40.190.10">
    <property type="entry name" value="Periplasmic binding protein-like II"/>
    <property type="match status" value="2"/>
</dbReference>
<evidence type="ECO:0000259" key="2">
    <source>
        <dbReference type="Pfam" id="PF12849"/>
    </source>
</evidence>
<sequence length="352" mass="36850">MTEERGRDWGATRRRLLQAAGAGSALVLAGCLGGDGPAENDSNGSGDGNGTGDGGGSGGDAAIGDDELVLATTTSTDDTGLLNAINPAFQDAFGITINVVAKGTGASIETARAGDADCILVHARGAEDEFVSDGVGLNRRDVMFNDFVVVGPEDDPAGINGATSATEAFATIAEQEATFFSRGDDSGTNKKELIVWEEAGVEPSGSWYRETGQGMGDTLNTANQSGGYTLSDRGTYLSMQDNVDLVVHVQGPLKDGPAILRNPYGVIPVNPAVHDNVNYQAAMAYVGYLTSPEGQSAIENYTANGSQLFFPNALSEEPQFGQYVPEDYDGSSEAREVARFRHWVDTVVPEDF</sequence>
<dbReference type="PANTHER" id="PTHR37945">
    <property type="entry name" value="EXTRACELLULAR TUNGSTATE BINDING PROTEIN"/>
    <property type="match status" value="1"/>
</dbReference>
<organism evidence="3 4">
    <name type="scientific">Halomarina rubra</name>
    <dbReference type="NCBI Taxonomy" id="2071873"/>
    <lineage>
        <taxon>Archaea</taxon>
        <taxon>Methanobacteriati</taxon>
        <taxon>Methanobacteriota</taxon>
        <taxon>Stenosarchaea group</taxon>
        <taxon>Halobacteria</taxon>
        <taxon>Halobacteriales</taxon>
        <taxon>Natronomonadaceae</taxon>
        <taxon>Halomarina</taxon>
    </lineage>
</organism>
<dbReference type="InterPro" id="IPR024370">
    <property type="entry name" value="PBP_domain"/>
</dbReference>
<proteinExistence type="predicted"/>
<reference evidence="3 4" key="1">
    <citation type="journal article" date="2019" name="Int. J. Syst. Evol. Microbiol.">
        <title>The Global Catalogue of Microorganisms (GCM) 10K type strain sequencing project: providing services to taxonomists for standard genome sequencing and annotation.</title>
        <authorList>
            <consortium name="The Broad Institute Genomics Platform"/>
            <consortium name="The Broad Institute Genome Sequencing Center for Infectious Disease"/>
            <person name="Wu L."/>
            <person name="Ma J."/>
        </authorList>
    </citation>
    <scope>NUCLEOTIDE SEQUENCE [LARGE SCALE GENOMIC DNA]</scope>
    <source>
        <strain evidence="3 4">CGMCC 1.12563</strain>
    </source>
</reference>
<dbReference type="Proteomes" id="UP001597187">
    <property type="component" value="Unassembled WGS sequence"/>
</dbReference>
<comment type="caution">
    <text evidence="3">The sequence shown here is derived from an EMBL/GenBank/DDBJ whole genome shotgun (WGS) entry which is preliminary data.</text>
</comment>
<dbReference type="EMBL" id="JBHUDC010000005">
    <property type="protein sequence ID" value="MFD1513757.1"/>
    <property type="molecule type" value="Genomic_DNA"/>
</dbReference>
<keyword evidence="4" id="KW-1185">Reference proteome</keyword>
<dbReference type="PROSITE" id="PS51257">
    <property type="entry name" value="PROKAR_LIPOPROTEIN"/>
    <property type="match status" value="1"/>
</dbReference>
<dbReference type="PANTHER" id="PTHR37945:SF1">
    <property type="entry name" value="EXTRACELLULAR TUNGSTATE BINDING PROTEIN"/>
    <property type="match status" value="1"/>
</dbReference>
<feature type="domain" description="PBP" evidence="2">
    <location>
        <begin position="65"/>
        <end position="293"/>
    </location>
</feature>
<dbReference type="InterPro" id="IPR052738">
    <property type="entry name" value="ABC-Tungstate_binding"/>
</dbReference>
<protein>
    <submittedName>
        <fullName evidence="3">Substrate-binding domain-containing protein</fullName>
    </submittedName>
</protein>
<evidence type="ECO:0000256" key="1">
    <source>
        <dbReference type="SAM" id="MobiDB-lite"/>
    </source>
</evidence>
<name>A0ABD6AVH3_9EURY</name>
<feature type="compositionally biased region" description="Gly residues" evidence="1">
    <location>
        <begin position="45"/>
        <end position="61"/>
    </location>
</feature>
<dbReference type="AlphaFoldDB" id="A0ABD6AVH3"/>
<evidence type="ECO:0000313" key="3">
    <source>
        <dbReference type="EMBL" id="MFD1513757.1"/>
    </source>
</evidence>